<dbReference type="InterPro" id="IPR020568">
    <property type="entry name" value="Ribosomal_Su5_D2-typ_SF"/>
</dbReference>
<dbReference type="InterPro" id="IPR000092">
    <property type="entry name" value="Polyprenyl_synt"/>
</dbReference>
<dbReference type="InterPro" id="IPR033749">
    <property type="entry name" value="Polyprenyl_synt_CS"/>
</dbReference>
<comment type="similarity">
    <text evidence="2">Belongs to the GHMP kinase family. Mevalonate kinase subfamily.</text>
</comment>
<evidence type="ECO:0000256" key="1">
    <source>
        <dbReference type="ARBA" id="ARBA00004496"/>
    </source>
</evidence>
<keyword evidence="5 16" id="KW-0808">Transferase</keyword>
<dbReference type="InterPro" id="IPR014721">
    <property type="entry name" value="Ribsml_uS5_D2-typ_fold_subgr"/>
</dbReference>
<evidence type="ECO:0000256" key="2">
    <source>
        <dbReference type="ARBA" id="ARBA00006495"/>
    </source>
</evidence>
<gene>
    <name evidence="16" type="primary">mvk</name>
    <name evidence="16" type="ORF">KHQ06_31735</name>
</gene>
<evidence type="ECO:0000256" key="12">
    <source>
        <dbReference type="ARBA" id="ARBA00029438"/>
    </source>
</evidence>
<sequence>MDTMAPRQTDSDRRAAELLAHTQHTCDPVLREAVGWLPEPLHAMIGYHFGWWDRDGRPGAFRAGKSLRAALTLCSAQACGANDATAALPGAAAVELIHNFTLIHDDIMDGDDTRRGRTALWRIWGATDARLAGDALHALAVRLLAGAPSPDPTAMVAELSDTVIELSRGQQHDCAFEHRTDVTVGEYLGMVAGKTGALLGSACAIGAMSAGADERTVAGFHAFGSDLGVAFQLVDDVLGIWGDPEVTGKPAGNDLARRKRSLPVIAAIEAGGPDAAELTRCYDSDEPLDSGKVARLTTMVENGGGRSAAVAQAEHYLAQAINAIPAEQVSDDLRALAHVATHRDLCLMTVVSPRRDVGHGSAHAKVILIGEHTVVHGSPAIALPIPALTVRARATRAPDSVAAQDSAAAPDFTAAQNFTATPDSPAAQDFTAVQGPTAPQNALTAENSAAVPNSAAAPLLPGGGAGVIRVGGPGFRPRTGPEFAVDAALRHWNVTDTPIAVHTESRIPVARGLGSSAASTAAAVRATAALLEQSLGDADLAAFVQVGEQHSHGRASGVDAAAAVSHGPIRFRAGVPTPIPITGSALLLVADTGVSAGTRRAVGIATARLTGQRGLEMLRAAEGLTEDAAAQLAQGDWPGVGRSLTRFHELLADLGVSSDVLDRAVGAALDAGALGAKLTGGGLGGCLLALADHPDAAARISERLYDSGVHQVWTLPIEGEPK</sequence>
<dbReference type="Gene3D" id="3.30.230.10">
    <property type="match status" value="2"/>
</dbReference>
<keyword evidence="8 16" id="KW-0418">Kinase</keyword>
<keyword evidence="6" id="KW-0479">Metal-binding</keyword>
<dbReference type="SUPFAM" id="SSF48576">
    <property type="entry name" value="Terpenoid synthases"/>
    <property type="match status" value="1"/>
</dbReference>
<feature type="region of interest" description="Disordered" evidence="13">
    <location>
        <begin position="417"/>
        <end position="449"/>
    </location>
</feature>
<dbReference type="SUPFAM" id="SSF55060">
    <property type="entry name" value="GHMP Kinase, C-terminal domain"/>
    <property type="match status" value="1"/>
</dbReference>
<dbReference type="PANTHER" id="PTHR12001">
    <property type="entry name" value="GERANYLGERANYL PYROPHOSPHATE SYNTHASE"/>
    <property type="match status" value="1"/>
</dbReference>
<evidence type="ECO:0000256" key="7">
    <source>
        <dbReference type="ARBA" id="ARBA00022741"/>
    </source>
</evidence>
<dbReference type="SFLD" id="SFLDS00005">
    <property type="entry name" value="Isoprenoid_Synthase_Type_I"/>
    <property type="match status" value="1"/>
</dbReference>
<comment type="subcellular location">
    <subcellularLocation>
        <location evidence="1">Cytoplasm</location>
    </subcellularLocation>
</comment>
<dbReference type="Proteomes" id="UP000683310">
    <property type="component" value="Chromosome"/>
</dbReference>
<evidence type="ECO:0000313" key="17">
    <source>
        <dbReference type="Proteomes" id="UP000683310"/>
    </source>
</evidence>
<evidence type="ECO:0000256" key="5">
    <source>
        <dbReference type="ARBA" id="ARBA00022679"/>
    </source>
</evidence>
<evidence type="ECO:0000259" key="14">
    <source>
        <dbReference type="Pfam" id="PF00288"/>
    </source>
</evidence>
<evidence type="ECO:0000256" key="8">
    <source>
        <dbReference type="ARBA" id="ARBA00022777"/>
    </source>
</evidence>
<proteinExistence type="inferred from homology"/>
<dbReference type="InterPro" id="IPR036554">
    <property type="entry name" value="GHMP_kinase_C_sf"/>
</dbReference>
<evidence type="ECO:0000256" key="9">
    <source>
        <dbReference type="ARBA" id="ARBA00022840"/>
    </source>
</evidence>
<dbReference type="Pfam" id="PF00348">
    <property type="entry name" value="polyprenyl_synt"/>
    <property type="match status" value="1"/>
</dbReference>
<evidence type="ECO:0000256" key="6">
    <source>
        <dbReference type="ARBA" id="ARBA00022723"/>
    </source>
</evidence>
<evidence type="ECO:0000256" key="13">
    <source>
        <dbReference type="SAM" id="MobiDB-lite"/>
    </source>
</evidence>
<dbReference type="PRINTS" id="PR00959">
    <property type="entry name" value="MEVGALKINASE"/>
</dbReference>
<evidence type="ECO:0000256" key="4">
    <source>
        <dbReference type="ARBA" id="ARBA00022516"/>
    </source>
</evidence>
<dbReference type="PANTHER" id="PTHR12001:SF86">
    <property type="entry name" value="GERANYLGERANYL DIPHOSPHATE SYNTHASE"/>
    <property type="match status" value="1"/>
</dbReference>
<evidence type="ECO:0000259" key="15">
    <source>
        <dbReference type="Pfam" id="PF08544"/>
    </source>
</evidence>
<feature type="domain" description="GHMP kinase C-terminal" evidence="15">
    <location>
        <begin position="629"/>
        <end position="706"/>
    </location>
</feature>
<keyword evidence="10" id="KW-0460">Magnesium</keyword>
<dbReference type="Gene3D" id="1.10.600.10">
    <property type="entry name" value="Farnesyl Diphosphate Synthase"/>
    <property type="match status" value="1"/>
</dbReference>
<dbReference type="EC" id="2.7.1.36" evidence="3"/>
<organism evidence="16 17">
    <name type="scientific">Nocardia tengchongensis</name>
    <dbReference type="NCBI Taxonomy" id="2055889"/>
    <lineage>
        <taxon>Bacteria</taxon>
        <taxon>Bacillati</taxon>
        <taxon>Actinomycetota</taxon>
        <taxon>Actinomycetes</taxon>
        <taxon>Mycobacteriales</taxon>
        <taxon>Nocardiaceae</taxon>
        <taxon>Nocardia</taxon>
    </lineage>
</organism>
<keyword evidence="4" id="KW-0444">Lipid biosynthesis</keyword>
<dbReference type="InterPro" id="IPR013750">
    <property type="entry name" value="GHMP_kinase_C_dom"/>
</dbReference>
<evidence type="ECO:0000313" key="16">
    <source>
        <dbReference type="EMBL" id="QVI20645.1"/>
    </source>
</evidence>
<reference evidence="16 17" key="1">
    <citation type="submission" date="2021-04" db="EMBL/GenBank/DDBJ databases">
        <title>Nocardia tengchongensis.</title>
        <authorList>
            <person name="Zhuang k."/>
            <person name="Ran Y."/>
            <person name="Li W."/>
        </authorList>
    </citation>
    <scope>NUCLEOTIDE SEQUENCE [LARGE SCALE GENOMIC DNA]</scope>
    <source>
        <strain evidence="16 17">CFH S0057</strain>
    </source>
</reference>
<protein>
    <recommendedName>
        <fullName evidence="3">mevalonate kinase</fullName>
        <ecNumber evidence="3">2.7.1.36</ecNumber>
    </recommendedName>
</protein>
<keyword evidence="11" id="KW-0443">Lipid metabolism</keyword>
<dbReference type="CDD" id="cd00685">
    <property type="entry name" value="Trans_IPPS_HT"/>
    <property type="match status" value="1"/>
</dbReference>
<feature type="domain" description="GHMP kinase N-terminal" evidence="14">
    <location>
        <begin position="485"/>
        <end position="566"/>
    </location>
</feature>
<dbReference type="SUPFAM" id="SSF54211">
    <property type="entry name" value="Ribosomal protein S5 domain 2-like"/>
    <property type="match status" value="1"/>
</dbReference>
<dbReference type="Pfam" id="PF08544">
    <property type="entry name" value="GHMP_kinases_C"/>
    <property type="match status" value="1"/>
</dbReference>
<name>A0ABX8CL52_9NOCA</name>
<dbReference type="EMBL" id="CP074371">
    <property type="protein sequence ID" value="QVI20645.1"/>
    <property type="molecule type" value="Genomic_DNA"/>
</dbReference>
<keyword evidence="17" id="KW-1185">Reference proteome</keyword>
<dbReference type="PROSITE" id="PS00723">
    <property type="entry name" value="POLYPRENYL_SYNTHASE_1"/>
    <property type="match status" value="1"/>
</dbReference>
<comment type="pathway">
    <text evidence="12">Isoprenoid biosynthesis; isopentenyl diphosphate biosynthesis via mevalonate pathway; isopentenyl diphosphate from (R)-mevalonate: step 1/3.</text>
</comment>
<evidence type="ECO:0000256" key="3">
    <source>
        <dbReference type="ARBA" id="ARBA00012103"/>
    </source>
</evidence>
<dbReference type="Gene3D" id="3.30.70.890">
    <property type="entry name" value="GHMP kinase, C-terminal domain"/>
    <property type="match status" value="1"/>
</dbReference>
<dbReference type="InterPro" id="IPR008949">
    <property type="entry name" value="Isoprenoid_synthase_dom_sf"/>
</dbReference>
<dbReference type="NCBIfam" id="TIGR00549">
    <property type="entry name" value="mevalon_kin"/>
    <property type="match status" value="1"/>
</dbReference>
<dbReference type="InterPro" id="IPR006205">
    <property type="entry name" value="Mev_gal_kin"/>
</dbReference>
<evidence type="ECO:0000256" key="11">
    <source>
        <dbReference type="ARBA" id="ARBA00023098"/>
    </source>
</evidence>
<accession>A0ABX8CL52</accession>
<dbReference type="Pfam" id="PF00288">
    <property type="entry name" value="GHMP_kinases_N"/>
    <property type="match status" value="1"/>
</dbReference>
<evidence type="ECO:0000256" key="10">
    <source>
        <dbReference type="ARBA" id="ARBA00022842"/>
    </source>
</evidence>
<dbReference type="PROSITE" id="PS00444">
    <property type="entry name" value="POLYPRENYL_SYNTHASE_2"/>
    <property type="match status" value="1"/>
</dbReference>
<keyword evidence="9" id="KW-0067">ATP-binding</keyword>
<dbReference type="SFLD" id="SFLDG01017">
    <property type="entry name" value="Polyprenyl_Transferase_Like"/>
    <property type="match status" value="1"/>
</dbReference>
<dbReference type="InterPro" id="IPR006204">
    <property type="entry name" value="GHMP_kinase_N_dom"/>
</dbReference>
<keyword evidence="7" id="KW-0547">Nucleotide-binding</keyword>
<dbReference type="PROSITE" id="PS00627">
    <property type="entry name" value="GHMP_KINASES_ATP"/>
    <property type="match status" value="1"/>
</dbReference>
<dbReference type="InterPro" id="IPR006203">
    <property type="entry name" value="GHMP_knse_ATP-bd_CS"/>
</dbReference>
<dbReference type="GO" id="GO:0004496">
    <property type="term" value="F:mevalonate kinase activity"/>
    <property type="evidence" value="ECO:0007669"/>
    <property type="project" value="UniProtKB-EC"/>
</dbReference>